<evidence type="ECO:0000313" key="2">
    <source>
        <dbReference type="Proteomes" id="UP000077856"/>
    </source>
</evidence>
<sequence>MDDTVAVALLRHGLTEANKSHAYLGWTDSPLCPEHRDKLAAAPQDYRRIFASDLGRCMKTAAILFPDHSIEPCPEWREMHFGEWDGRTYQELKDTPAYQKWLEDPFSGVVPGGESFSAFTARVDKGWQNLTDQLLRKDMRDAAVITHGGVIRYLLGKYAPEKKEFWEWQVPFGRGYELRWTREEFRRGERCTSLQEAPLTGNPDG</sequence>
<dbReference type="STRING" id="1196031.A361_01325"/>
<dbReference type="PANTHER" id="PTHR48100">
    <property type="entry name" value="BROAD-SPECIFICITY PHOSPHATASE YOR283W-RELATED"/>
    <property type="match status" value="1"/>
</dbReference>
<proteinExistence type="predicted"/>
<dbReference type="Gene3D" id="3.40.50.1240">
    <property type="entry name" value="Phosphoglycerate mutase-like"/>
    <property type="match status" value="1"/>
</dbReference>
<dbReference type="SUPFAM" id="SSF53254">
    <property type="entry name" value="Phosphoglycerate mutase-like"/>
    <property type="match status" value="1"/>
</dbReference>
<name>A0A160M629_9BACI</name>
<organism evidence="1 2">
    <name type="scientific">Cytobacillus oceanisediminis 2691</name>
    <dbReference type="NCBI Taxonomy" id="1196031"/>
    <lineage>
        <taxon>Bacteria</taxon>
        <taxon>Bacillati</taxon>
        <taxon>Bacillota</taxon>
        <taxon>Bacilli</taxon>
        <taxon>Bacillales</taxon>
        <taxon>Bacillaceae</taxon>
        <taxon>Cytobacillus</taxon>
    </lineage>
</organism>
<gene>
    <name evidence="1" type="ORF">A361_01325</name>
</gene>
<dbReference type="PANTHER" id="PTHR48100:SF1">
    <property type="entry name" value="HISTIDINE PHOSPHATASE FAMILY PROTEIN-RELATED"/>
    <property type="match status" value="1"/>
</dbReference>
<protein>
    <recommendedName>
        <fullName evidence="3">Alpha-ribazole phosphatase</fullName>
    </recommendedName>
</protein>
<dbReference type="AlphaFoldDB" id="A0A160M629"/>
<dbReference type="CDD" id="cd07067">
    <property type="entry name" value="HP_PGM_like"/>
    <property type="match status" value="1"/>
</dbReference>
<dbReference type="KEGG" id="bon:A361_01325"/>
<dbReference type="SMART" id="SM00855">
    <property type="entry name" value="PGAM"/>
    <property type="match status" value="1"/>
</dbReference>
<dbReference type="Pfam" id="PF00300">
    <property type="entry name" value="His_Phos_1"/>
    <property type="match status" value="1"/>
</dbReference>
<dbReference type="InterPro" id="IPR050275">
    <property type="entry name" value="PGM_Phosphatase"/>
</dbReference>
<dbReference type="eggNOG" id="COG0406">
    <property type="taxonomic scope" value="Bacteria"/>
</dbReference>
<evidence type="ECO:0008006" key="3">
    <source>
        <dbReference type="Google" id="ProtNLM"/>
    </source>
</evidence>
<dbReference type="EMBL" id="CP015506">
    <property type="protein sequence ID" value="AND37859.1"/>
    <property type="molecule type" value="Genomic_DNA"/>
</dbReference>
<dbReference type="GO" id="GO:0016791">
    <property type="term" value="F:phosphatase activity"/>
    <property type="evidence" value="ECO:0007669"/>
    <property type="project" value="TreeGrafter"/>
</dbReference>
<reference evidence="1 2" key="1">
    <citation type="submission" date="2016-04" db="EMBL/GenBank/DDBJ databases">
        <title>Complete genome sequence of Bacillus oceanisediminis strain 2691.</title>
        <authorList>
            <person name="Jeong H."/>
            <person name="Kim H.J."/>
            <person name="Lee D.-W."/>
        </authorList>
    </citation>
    <scope>NUCLEOTIDE SEQUENCE [LARGE SCALE GENOMIC DNA]</scope>
    <source>
        <strain evidence="1 2">2691</strain>
    </source>
</reference>
<dbReference type="Proteomes" id="UP000077856">
    <property type="component" value="Chromosome"/>
</dbReference>
<evidence type="ECO:0000313" key="1">
    <source>
        <dbReference type="EMBL" id="AND37859.1"/>
    </source>
</evidence>
<dbReference type="RefSeq" id="WP_009336335.1">
    <property type="nucleotide sequence ID" value="NZ_CP015506.1"/>
</dbReference>
<dbReference type="InterPro" id="IPR013078">
    <property type="entry name" value="His_Pase_superF_clade-1"/>
</dbReference>
<accession>A0A160M629</accession>
<dbReference type="InterPro" id="IPR029033">
    <property type="entry name" value="His_PPase_superfam"/>
</dbReference>
<dbReference type="GO" id="GO:0005737">
    <property type="term" value="C:cytoplasm"/>
    <property type="evidence" value="ECO:0007669"/>
    <property type="project" value="TreeGrafter"/>
</dbReference>